<accession>A0A7I8D7S8</accession>
<dbReference type="InterPro" id="IPR027417">
    <property type="entry name" value="P-loop_NTPase"/>
</dbReference>
<dbReference type="GO" id="GO:0006260">
    <property type="term" value="P:DNA replication"/>
    <property type="evidence" value="ECO:0007669"/>
    <property type="project" value="TreeGrafter"/>
</dbReference>
<dbReference type="InterPro" id="IPR003593">
    <property type="entry name" value="AAA+_ATPase"/>
</dbReference>
<dbReference type="CDD" id="cd00009">
    <property type="entry name" value="AAA"/>
    <property type="match status" value="1"/>
</dbReference>
<organism evidence="2 3">
    <name type="scientific">Effusibacillus dendaii</name>
    <dbReference type="NCBI Taxonomy" id="2743772"/>
    <lineage>
        <taxon>Bacteria</taxon>
        <taxon>Bacillati</taxon>
        <taxon>Bacillota</taxon>
        <taxon>Bacilli</taxon>
        <taxon>Bacillales</taxon>
        <taxon>Alicyclobacillaceae</taxon>
        <taxon>Effusibacillus</taxon>
    </lineage>
</organism>
<dbReference type="GO" id="GO:0005524">
    <property type="term" value="F:ATP binding"/>
    <property type="evidence" value="ECO:0007669"/>
    <property type="project" value="InterPro"/>
</dbReference>
<dbReference type="Proteomes" id="UP000593802">
    <property type="component" value="Chromosome"/>
</dbReference>
<dbReference type="KEGG" id="eff:skT53_04270"/>
<dbReference type="Gene3D" id="3.40.50.300">
    <property type="entry name" value="P-loop containing nucleotide triphosphate hydrolases"/>
    <property type="match status" value="1"/>
</dbReference>
<sequence length="327" mass="37441">MQPTPIGSLLGNPNAWKQHADSLNRQMMEQPKEYWESVFPELKTADLPPSFYTKSVSLQLMHILSDRKKCEGCTGFLACPKEEDAKGHQFSIGLGETGIFEQVSKCSFYQEYLAAELENRLWSFSGLNEGHRRMTFDNFPDSQKRLNRELCLQAFQFANEYTPGSSMKGLYIYGSFGTAKTHLASAILNRLIARKIRVLYVQAEKTFAALSDLYFRENRDGLPTRSEILDKYISSDVLVIDELGHENVNESSIWALYTILNGREPERKPVIITSNYSPVELADKYLKRASEETGKRAAALVSRLLWLTEPFEMFGEDYRWQGLKIQE</sequence>
<dbReference type="SUPFAM" id="SSF52540">
    <property type="entry name" value="P-loop containing nucleoside triphosphate hydrolases"/>
    <property type="match status" value="1"/>
</dbReference>
<dbReference type="SMART" id="SM00382">
    <property type="entry name" value="AAA"/>
    <property type="match status" value="1"/>
</dbReference>
<dbReference type="PANTHER" id="PTHR30050:SF4">
    <property type="entry name" value="ATP-BINDING PROTEIN RV3427C IN INSERTION SEQUENCE-RELATED"/>
    <property type="match status" value="1"/>
</dbReference>
<proteinExistence type="predicted"/>
<name>A0A7I8D7S8_9BACL</name>
<protein>
    <recommendedName>
        <fullName evidence="1">AAA+ ATPase domain-containing protein</fullName>
    </recommendedName>
</protein>
<dbReference type="EMBL" id="AP023366">
    <property type="protein sequence ID" value="BCJ85442.1"/>
    <property type="molecule type" value="Genomic_DNA"/>
</dbReference>
<dbReference type="AlphaFoldDB" id="A0A7I8D7S8"/>
<feature type="domain" description="AAA+ ATPase" evidence="1">
    <location>
        <begin position="166"/>
        <end position="312"/>
    </location>
</feature>
<evidence type="ECO:0000313" key="3">
    <source>
        <dbReference type="Proteomes" id="UP000593802"/>
    </source>
</evidence>
<evidence type="ECO:0000313" key="2">
    <source>
        <dbReference type="EMBL" id="BCJ85442.1"/>
    </source>
</evidence>
<keyword evidence="3" id="KW-1185">Reference proteome</keyword>
<evidence type="ECO:0000259" key="1">
    <source>
        <dbReference type="SMART" id="SM00382"/>
    </source>
</evidence>
<dbReference type="PANTHER" id="PTHR30050">
    <property type="entry name" value="CHROMOSOMAL REPLICATION INITIATOR PROTEIN DNAA"/>
    <property type="match status" value="1"/>
</dbReference>
<gene>
    <name evidence="2" type="ORF">skT53_04270</name>
</gene>
<dbReference type="InterPro" id="IPR013317">
    <property type="entry name" value="DnaA_dom"/>
</dbReference>
<reference evidence="2 3" key="1">
    <citation type="submission" date="2020-08" db="EMBL/GenBank/DDBJ databases">
        <title>Complete Genome Sequence of Effusibacillus dendaii Strain skT53, Isolated from Farmland soil.</title>
        <authorList>
            <person name="Konishi T."/>
            <person name="Kawasaki H."/>
        </authorList>
    </citation>
    <scope>NUCLEOTIDE SEQUENCE [LARGE SCALE GENOMIC DNA]</scope>
    <source>
        <strain evidence="3">skT53</strain>
    </source>
</reference>
<dbReference type="Pfam" id="PF00308">
    <property type="entry name" value="Bac_DnaA"/>
    <property type="match status" value="1"/>
</dbReference>
<dbReference type="RefSeq" id="WP_200759563.1">
    <property type="nucleotide sequence ID" value="NZ_AP023366.1"/>
</dbReference>